<dbReference type="CDD" id="cd01555">
    <property type="entry name" value="UdpNAET"/>
    <property type="match status" value="1"/>
</dbReference>
<evidence type="ECO:0000256" key="7">
    <source>
        <dbReference type="ARBA" id="ARBA00022984"/>
    </source>
</evidence>
<dbReference type="InterPro" id="IPR005750">
    <property type="entry name" value="UDP_GlcNAc_COvinyl_MurA"/>
</dbReference>
<feature type="binding site" evidence="12">
    <location>
        <position position="95"/>
    </location>
    <ligand>
        <name>UDP-N-acetyl-alpha-D-glucosamine</name>
        <dbReference type="ChEBI" id="CHEBI:57705"/>
    </ligand>
</feature>
<dbReference type="InterPro" id="IPR050068">
    <property type="entry name" value="MurA_subfamily"/>
</dbReference>
<dbReference type="Gene3D" id="3.65.10.10">
    <property type="entry name" value="Enolpyruvate transferase domain"/>
    <property type="match status" value="2"/>
</dbReference>
<keyword evidence="8 12" id="KW-0131">Cell cycle</keyword>
<comment type="function">
    <text evidence="12">Cell wall formation. Adds enolpyruvyl to UDP-N-acetylglucosamine.</text>
</comment>
<accession>A0ABZ1C102</accession>
<evidence type="ECO:0000256" key="1">
    <source>
        <dbReference type="ARBA" id="ARBA00004496"/>
    </source>
</evidence>
<reference evidence="14 15" key="1">
    <citation type="journal article" date="2024" name="Front. Microbiol.">
        <title>Novel thermophilic genera Geochorda gen. nov. and Carboxydochorda gen. nov. from the deep terrestrial subsurface reveal the ecophysiological diversity in the class Limnochordia.</title>
        <authorList>
            <person name="Karnachuk O.V."/>
            <person name="Lukina A.P."/>
            <person name="Avakyan M.R."/>
            <person name="Kadnikov V.V."/>
            <person name="Begmatov S."/>
            <person name="Beletsky A.V."/>
            <person name="Vlasova K.G."/>
            <person name="Novikov A.A."/>
            <person name="Shcherbakova V.A."/>
            <person name="Mardanov A.V."/>
            <person name="Ravin N.V."/>
        </authorList>
    </citation>
    <scope>NUCLEOTIDE SEQUENCE [LARGE SCALE GENOMIC DNA]</scope>
    <source>
        <strain evidence="14 15">L945</strain>
    </source>
</reference>
<dbReference type="GO" id="GO:0008760">
    <property type="term" value="F:UDP-N-acetylglucosamine 1-carboxyvinyltransferase activity"/>
    <property type="evidence" value="ECO:0007669"/>
    <property type="project" value="UniProtKB-EC"/>
</dbReference>
<feature type="binding site" evidence="12">
    <location>
        <begin position="124"/>
        <end position="128"/>
    </location>
    <ligand>
        <name>UDP-N-acetyl-alpha-D-glucosamine</name>
        <dbReference type="ChEBI" id="CHEBI:57705"/>
    </ligand>
</feature>
<feature type="binding site" evidence="12">
    <location>
        <position position="331"/>
    </location>
    <ligand>
        <name>UDP-N-acetyl-alpha-D-glucosamine</name>
        <dbReference type="ChEBI" id="CHEBI:57705"/>
    </ligand>
</feature>
<protein>
    <recommendedName>
        <fullName evidence="12">UDP-N-acetylglucosamine 1-carboxyvinyltransferase</fullName>
        <ecNumber evidence="12">2.5.1.7</ecNumber>
    </recommendedName>
    <alternativeName>
        <fullName evidence="12">Enoylpyruvate transferase</fullName>
    </alternativeName>
    <alternativeName>
        <fullName evidence="12">UDP-N-acetylglucosamine enolpyruvyl transferase</fullName>
        <shortName evidence="12">EPT</shortName>
    </alternativeName>
</protein>
<evidence type="ECO:0000256" key="4">
    <source>
        <dbReference type="ARBA" id="ARBA00022618"/>
    </source>
</evidence>
<dbReference type="Proteomes" id="UP001332192">
    <property type="component" value="Chromosome"/>
</dbReference>
<evidence type="ECO:0000313" key="14">
    <source>
        <dbReference type="EMBL" id="WRP18614.1"/>
    </source>
</evidence>
<feature type="domain" description="Enolpyruvate transferase" evidence="13">
    <location>
        <begin position="9"/>
        <end position="410"/>
    </location>
</feature>
<dbReference type="SUPFAM" id="SSF55205">
    <property type="entry name" value="EPT/RTPC-like"/>
    <property type="match status" value="1"/>
</dbReference>
<dbReference type="InterPro" id="IPR013792">
    <property type="entry name" value="RNA3'P_cycl/enolpyr_Trfase_a/b"/>
</dbReference>
<comment type="caution">
    <text evidence="12">Lacks conserved residue(s) required for the propagation of feature annotation.</text>
</comment>
<dbReference type="RefSeq" id="WP_324717887.1">
    <property type="nucleotide sequence ID" value="NZ_CP141615.1"/>
</dbReference>
<dbReference type="InterPro" id="IPR036968">
    <property type="entry name" value="Enolpyruvate_Tfrase_sf"/>
</dbReference>
<feature type="modified residue" description="2-(S-cysteinyl)pyruvic acid O-phosphothioketal" evidence="12">
    <location>
        <position position="119"/>
    </location>
</feature>
<keyword evidence="9 12" id="KW-0961">Cell wall biogenesis/degradation</keyword>
<feature type="binding site" evidence="12">
    <location>
        <position position="309"/>
    </location>
    <ligand>
        <name>UDP-N-acetyl-alpha-D-glucosamine</name>
        <dbReference type="ChEBI" id="CHEBI:57705"/>
    </ligand>
</feature>
<name>A0ABZ1C102_9FIRM</name>
<dbReference type="PANTHER" id="PTHR43783">
    <property type="entry name" value="UDP-N-ACETYLGLUCOSAMINE 1-CARBOXYVINYLTRANSFERASE"/>
    <property type="match status" value="1"/>
</dbReference>
<evidence type="ECO:0000256" key="2">
    <source>
        <dbReference type="ARBA" id="ARBA00004752"/>
    </source>
</evidence>
<dbReference type="HAMAP" id="MF_00111">
    <property type="entry name" value="MurA"/>
    <property type="match status" value="1"/>
</dbReference>
<evidence type="ECO:0000256" key="11">
    <source>
        <dbReference type="ARBA" id="ARBA00047527"/>
    </source>
</evidence>
<evidence type="ECO:0000256" key="3">
    <source>
        <dbReference type="ARBA" id="ARBA00022490"/>
    </source>
</evidence>
<dbReference type="NCBIfam" id="TIGR01072">
    <property type="entry name" value="murA"/>
    <property type="match status" value="1"/>
</dbReference>
<dbReference type="NCBIfam" id="NF006873">
    <property type="entry name" value="PRK09369.1"/>
    <property type="match status" value="1"/>
</dbReference>
<dbReference type="EC" id="2.5.1.7" evidence="12"/>
<comment type="pathway">
    <text evidence="2 12">Cell wall biogenesis; peptidoglycan biosynthesis.</text>
</comment>
<evidence type="ECO:0000313" key="15">
    <source>
        <dbReference type="Proteomes" id="UP001332192"/>
    </source>
</evidence>
<dbReference type="InterPro" id="IPR001986">
    <property type="entry name" value="Enolpyruvate_Tfrase_dom"/>
</dbReference>
<evidence type="ECO:0000256" key="5">
    <source>
        <dbReference type="ARBA" id="ARBA00022679"/>
    </source>
</evidence>
<dbReference type="EMBL" id="CP141615">
    <property type="protein sequence ID" value="WRP18614.1"/>
    <property type="molecule type" value="Genomic_DNA"/>
</dbReference>
<keyword evidence="4 12" id="KW-0132">Cell division</keyword>
<keyword evidence="3 12" id="KW-0963">Cytoplasm</keyword>
<keyword evidence="12" id="KW-0670">Pyruvate</keyword>
<evidence type="ECO:0000256" key="8">
    <source>
        <dbReference type="ARBA" id="ARBA00023306"/>
    </source>
</evidence>
<gene>
    <name evidence="12 14" type="primary">murA</name>
    <name evidence="14" type="ORF">U7230_06335</name>
</gene>
<feature type="active site" description="Proton donor" evidence="12">
    <location>
        <position position="119"/>
    </location>
</feature>
<comment type="subcellular location">
    <subcellularLocation>
        <location evidence="1 12">Cytoplasm</location>
    </subcellularLocation>
</comment>
<proteinExistence type="inferred from homology"/>
<dbReference type="PANTHER" id="PTHR43783:SF1">
    <property type="entry name" value="UDP-N-ACETYLGLUCOSAMINE 1-CARBOXYVINYLTRANSFERASE"/>
    <property type="match status" value="1"/>
</dbReference>
<organism evidence="14 15">
    <name type="scientific">Carboxydichorda subterranea</name>
    <dbReference type="NCBI Taxonomy" id="3109565"/>
    <lineage>
        <taxon>Bacteria</taxon>
        <taxon>Bacillati</taxon>
        <taxon>Bacillota</taxon>
        <taxon>Limnochordia</taxon>
        <taxon>Limnochordales</taxon>
        <taxon>Geochordaceae</taxon>
        <taxon>Carboxydichorda</taxon>
    </lineage>
</organism>
<comment type="catalytic activity">
    <reaction evidence="11 12">
        <text>phosphoenolpyruvate + UDP-N-acetyl-alpha-D-glucosamine = UDP-N-acetyl-3-O-(1-carboxyvinyl)-alpha-D-glucosamine + phosphate</text>
        <dbReference type="Rhea" id="RHEA:18681"/>
        <dbReference type="ChEBI" id="CHEBI:43474"/>
        <dbReference type="ChEBI" id="CHEBI:57705"/>
        <dbReference type="ChEBI" id="CHEBI:58702"/>
        <dbReference type="ChEBI" id="CHEBI:68483"/>
        <dbReference type="EC" id="2.5.1.7"/>
    </reaction>
</comment>
<keyword evidence="7 12" id="KW-0573">Peptidoglycan synthesis</keyword>
<sequence length="423" mass="45052">MERNGLLIRGGAPLSGEITVSGAKNAALKLMAATLLTSERCVIRDVPDIADVRTMMRVLSGLGVKVEWTGPGTLALQASDPLAEQPPDELVRTMRASVQLLGPVAARSGRIRMAQPGGCDIGERPLDLHLHGLQSLGAEVRQEGGFIELTARHLSGTDIVLDFPSVGATENLMMAAVRARGVTVIHNAAREPEVVELQSFLQAMGARVQGAGSSAIRVEGTEDGLHGCEWSLMPDRIEAATWLLAAAITRGHLRLTGARADHLAAVIARLRSAGVEVERVEEGLEVSAQGRALSAVSVRTQPYPGFPTDVQPQWVALMVTARGTSVVREEIYSRRFRFVQELWRMGADIAVDGRVAVVRGPSRLSGADVEAPDLRGGAALVLAALAAEGQSFVGGVHHLERGYERLVEKLAQAGARVRRVSQA</sequence>
<keyword evidence="15" id="KW-1185">Reference proteome</keyword>
<keyword evidence="5 12" id="KW-0808">Transferase</keyword>
<evidence type="ECO:0000256" key="12">
    <source>
        <dbReference type="HAMAP-Rule" id="MF_00111"/>
    </source>
</evidence>
<keyword evidence="6 12" id="KW-0133">Cell shape</keyword>
<feature type="binding site" evidence="12">
    <location>
        <begin position="24"/>
        <end position="25"/>
    </location>
    <ligand>
        <name>phosphoenolpyruvate</name>
        <dbReference type="ChEBI" id="CHEBI:58702"/>
    </ligand>
</feature>
<evidence type="ECO:0000256" key="9">
    <source>
        <dbReference type="ARBA" id="ARBA00023316"/>
    </source>
</evidence>
<dbReference type="Pfam" id="PF00275">
    <property type="entry name" value="EPSP_synthase"/>
    <property type="match status" value="1"/>
</dbReference>
<comment type="similarity">
    <text evidence="10 12">Belongs to the EPSP synthase family. MurA subfamily.</text>
</comment>
<evidence type="ECO:0000256" key="6">
    <source>
        <dbReference type="ARBA" id="ARBA00022960"/>
    </source>
</evidence>
<evidence type="ECO:0000259" key="13">
    <source>
        <dbReference type="Pfam" id="PF00275"/>
    </source>
</evidence>
<evidence type="ECO:0000256" key="10">
    <source>
        <dbReference type="ARBA" id="ARBA00038367"/>
    </source>
</evidence>